<name>A0A9X2XUP0_9BACT</name>
<comment type="subunit">
    <text evidence="10">Forms a cyclic heterotetrameric complex composed of two molecules of XerC and two molecules of XerD.</text>
</comment>
<keyword evidence="7 10" id="KW-0238">DNA-binding</keyword>
<feature type="active site" evidence="10">
    <location>
        <position position="172"/>
    </location>
</feature>
<comment type="similarity">
    <text evidence="2">Belongs to the 'phage' integrase family. XerD subfamily.</text>
</comment>
<organism evidence="13 14">
    <name type="scientific">Paraflavisolibacter caeni</name>
    <dbReference type="NCBI Taxonomy" id="2982496"/>
    <lineage>
        <taxon>Bacteria</taxon>
        <taxon>Pseudomonadati</taxon>
        <taxon>Bacteroidota</taxon>
        <taxon>Chitinophagia</taxon>
        <taxon>Chitinophagales</taxon>
        <taxon>Chitinophagaceae</taxon>
        <taxon>Paraflavisolibacter</taxon>
    </lineage>
</organism>
<dbReference type="GO" id="GO:0005737">
    <property type="term" value="C:cytoplasm"/>
    <property type="evidence" value="ECO:0007669"/>
    <property type="project" value="UniProtKB-SubCell"/>
</dbReference>
<dbReference type="GO" id="GO:0007059">
    <property type="term" value="P:chromosome segregation"/>
    <property type="evidence" value="ECO:0007669"/>
    <property type="project" value="UniProtKB-UniRule"/>
</dbReference>
<dbReference type="GO" id="GO:0009037">
    <property type="term" value="F:tyrosine-based site-specific recombinase activity"/>
    <property type="evidence" value="ECO:0007669"/>
    <property type="project" value="UniProtKB-UniRule"/>
</dbReference>
<evidence type="ECO:0000313" key="13">
    <source>
        <dbReference type="EMBL" id="MCU7548073.1"/>
    </source>
</evidence>
<dbReference type="InterPro" id="IPR011010">
    <property type="entry name" value="DNA_brk_join_enz"/>
</dbReference>
<dbReference type="EMBL" id="JAOTIF010000001">
    <property type="protein sequence ID" value="MCU7548073.1"/>
    <property type="molecule type" value="Genomic_DNA"/>
</dbReference>
<dbReference type="PROSITE" id="PS51900">
    <property type="entry name" value="CB"/>
    <property type="match status" value="1"/>
</dbReference>
<protein>
    <recommendedName>
        <fullName evidence="10">Tyrosine recombinase XerC</fullName>
    </recommendedName>
</protein>
<dbReference type="HAMAP" id="MF_01808">
    <property type="entry name" value="Recomb_XerC_XerD"/>
    <property type="match status" value="1"/>
</dbReference>
<keyword evidence="4 10" id="KW-0132">Cell division</keyword>
<dbReference type="NCBIfam" id="TIGR02225">
    <property type="entry name" value="recomb_XerD"/>
    <property type="match status" value="1"/>
</dbReference>
<feature type="active site" evidence="10">
    <location>
        <position position="244"/>
    </location>
</feature>
<dbReference type="PANTHER" id="PTHR30349">
    <property type="entry name" value="PHAGE INTEGRASE-RELATED"/>
    <property type="match status" value="1"/>
</dbReference>
<evidence type="ECO:0000256" key="1">
    <source>
        <dbReference type="ARBA" id="ARBA00004496"/>
    </source>
</evidence>
<dbReference type="InterPro" id="IPR002104">
    <property type="entry name" value="Integrase_catalytic"/>
</dbReference>
<evidence type="ECO:0000256" key="4">
    <source>
        <dbReference type="ARBA" id="ARBA00022618"/>
    </source>
</evidence>
<dbReference type="InterPro" id="IPR011932">
    <property type="entry name" value="Recomb_XerD"/>
</dbReference>
<dbReference type="InterPro" id="IPR013762">
    <property type="entry name" value="Integrase-like_cat_sf"/>
</dbReference>
<comment type="similarity">
    <text evidence="10">Belongs to the 'phage' integrase family. XerC subfamily.</text>
</comment>
<dbReference type="SUPFAM" id="SSF56349">
    <property type="entry name" value="DNA breaking-rejoining enzymes"/>
    <property type="match status" value="1"/>
</dbReference>
<dbReference type="InterPro" id="IPR044068">
    <property type="entry name" value="CB"/>
</dbReference>
<keyword evidence="14" id="KW-1185">Reference proteome</keyword>
<dbReference type="Gene3D" id="1.10.443.10">
    <property type="entry name" value="Intergrase catalytic core"/>
    <property type="match status" value="1"/>
</dbReference>
<reference evidence="13" key="1">
    <citation type="submission" date="2022-09" db="EMBL/GenBank/DDBJ databases">
        <authorList>
            <person name="Yuan C."/>
            <person name="Ke Z."/>
        </authorList>
    </citation>
    <scope>NUCLEOTIDE SEQUENCE</scope>
    <source>
        <strain evidence="13">LB-8</strain>
    </source>
</reference>
<comment type="caution">
    <text evidence="13">The sequence shown here is derived from an EMBL/GenBank/DDBJ whole genome shotgun (WGS) entry which is preliminary data.</text>
</comment>
<dbReference type="InterPro" id="IPR004107">
    <property type="entry name" value="Integrase_SAM-like_N"/>
</dbReference>
<reference evidence="13" key="2">
    <citation type="submission" date="2023-04" db="EMBL/GenBank/DDBJ databases">
        <title>Paracnuella aquatica gen. nov., sp. nov., a member of the family Chitinophagaceae isolated from a hot spring.</title>
        <authorList>
            <person name="Wang C."/>
        </authorList>
    </citation>
    <scope>NUCLEOTIDE SEQUENCE</scope>
    <source>
        <strain evidence="13">LB-8</strain>
    </source>
</reference>
<dbReference type="NCBIfam" id="NF001399">
    <property type="entry name" value="PRK00283.1"/>
    <property type="match status" value="1"/>
</dbReference>
<dbReference type="Gene3D" id="1.10.150.130">
    <property type="match status" value="1"/>
</dbReference>
<feature type="active site" description="O-(3'-phospho-DNA)-tyrosine intermediate" evidence="10">
    <location>
        <position position="279"/>
    </location>
</feature>
<evidence type="ECO:0000256" key="5">
    <source>
        <dbReference type="ARBA" id="ARBA00022829"/>
    </source>
</evidence>
<dbReference type="InterPro" id="IPR023009">
    <property type="entry name" value="Tyrosine_recombinase_XerC/XerD"/>
</dbReference>
<dbReference type="GO" id="GO:0006313">
    <property type="term" value="P:DNA transposition"/>
    <property type="evidence" value="ECO:0007669"/>
    <property type="project" value="UniProtKB-UniRule"/>
</dbReference>
<dbReference type="GO" id="GO:0051301">
    <property type="term" value="P:cell division"/>
    <property type="evidence" value="ECO:0007669"/>
    <property type="project" value="UniProtKB-KW"/>
</dbReference>
<evidence type="ECO:0000256" key="6">
    <source>
        <dbReference type="ARBA" id="ARBA00022908"/>
    </source>
</evidence>
<dbReference type="Proteomes" id="UP001155483">
    <property type="component" value="Unassembled WGS sequence"/>
</dbReference>
<dbReference type="InterPro" id="IPR010998">
    <property type="entry name" value="Integrase_recombinase_N"/>
</dbReference>
<dbReference type="PANTHER" id="PTHR30349:SF81">
    <property type="entry name" value="TYROSINE RECOMBINASE XERC"/>
    <property type="match status" value="1"/>
</dbReference>
<feature type="active site" evidence="10">
    <location>
        <position position="270"/>
    </location>
</feature>
<evidence type="ECO:0000256" key="7">
    <source>
        <dbReference type="ARBA" id="ARBA00023125"/>
    </source>
</evidence>
<sequence>MWEPYKKGFKAYLQLERSLSDNSVEAYLADIEKLTAFLQHTSTLKTPSELALSDLQSFIKWVAEIGMTQASQARIVSGIRAFYKYCLLEDITKTDPTVLLEAPKLKRHLPDVLSFDEIENIIAQIDLSTAEGGRNKAILETMYSCGLRVSEVVNLKLSQLFLDVGFIRVVGKGNKERLVPIGSSAIKHITIYRKNIRVHLPVQAGEEDILFLNRRGKRLTRVMIFLIIKDLVKKAGITKNISPHTFRHSFATHLVEGGADLRAVQEMLGHESITTTEIYTHLDREFLRKTLEKFHPGFTKNKQ</sequence>
<feature type="active site" evidence="10">
    <location>
        <position position="247"/>
    </location>
</feature>
<evidence type="ECO:0000259" key="11">
    <source>
        <dbReference type="PROSITE" id="PS51898"/>
    </source>
</evidence>
<proteinExistence type="inferred from homology"/>
<dbReference type="InterPro" id="IPR050090">
    <property type="entry name" value="Tyrosine_recombinase_XerCD"/>
</dbReference>
<feature type="domain" description="Tyr recombinase" evidence="11">
    <location>
        <begin position="108"/>
        <end position="292"/>
    </location>
</feature>
<evidence type="ECO:0000256" key="2">
    <source>
        <dbReference type="ARBA" id="ARBA00010450"/>
    </source>
</evidence>
<dbReference type="CDD" id="cd00798">
    <property type="entry name" value="INT_XerDC_C"/>
    <property type="match status" value="1"/>
</dbReference>
<dbReference type="Pfam" id="PF00589">
    <property type="entry name" value="Phage_integrase"/>
    <property type="match status" value="1"/>
</dbReference>
<comment type="function">
    <text evidence="10">Site-specific tyrosine recombinase, which acts by catalyzing the cutting and rejoining of the recombining DNA molecules. The XerC-XerD complex is essential to convert dimers of the bacterial chromosome into monomers to permit their segregation at cell division. It also contributes to the segregational stability of plasmids.</text>
</comment>
<comment type="subcellular location">
    <subcellularLocation>
        <location evidence="1 10">Cytoplasm</location>
    </subcellularLocation>
</comment>
<evidence type="ECO:0000259" key="12">
    <source>
        <dbReference type="PROSITE" id="PS51900"/>
    </source>
</evidence>
<evidence type="ECO:0000256" key="3">
    <source>
        <dbReference type="ARBA" id="ARBA00022490"/>
    </source>
</evidence>
<dbReference type="Pfam" id="PF02899">
    <property type="entry name" value="Phage_int_SAM_1"/>
    <property type="match status" value="1"/>
</dbReference>
<dbReference type="PROSITE" id="PS51898">
    <property type="entry name" value="TYR_RECOMBINASE"/>
    <property type="match status" value="1"/>
</dbReference>
<keyword evidence="5 10" id="KW-0159">Chromosome partition</keyword>
<dbReference type="RefSeq" id="WP_279295517.1">
    <property type="nucleotide sequence ID" value="NZ_JAOTIF010000001.1"/>
</dbReference>
<feature type="active site" evidence="10">
    <location>
        <position position="148"/>
    </location>
</feature>
<evidence type="ECO:0000256" key="8">
    <source>
        <dbReference type="ARBA" id="ARBA00023172"/>
    </source>
</evidence>
<keyword evidence="8 10" id="KW-0233">DNA recombination</keyword>
<keyword evidence="6 10" id="KW-0229">DNA integration</keyword>
<dbReference type="AlphaFoldDB" id="A0A9X2XUP0"/>
<evidence type="ECO:0000256" key="9">
    <source>
        <dbReference type="ARBA" id="ARBA00023306"/>
    </source>
</evidence>
<evidence type="ECO:0000256" key="10">
    <source>
        <dbReference type="HAMAP-Rule" id="MF_01808"/>
    </source>
</evidence>
<keyword evidence="3 10" id="KW-0963">Cytoplasm</keyword>
<feature type="domain" description="Core-binding (CB)" evidence="12">
    <location>
        <begin position="1"/>
        <end position="87"/>
    </location>
</feature>
<accession>A0A9X2XUP0</accession>
<gene>
    <name evidence="13" type="primary">xerD</name>
    <name evidence="10" type="synonym">xerC</name>
    <name evidence="13" type="ORF">OCK74_03055</name>
</gene>
<evidence type="ECO:0000313" key="14">
    <source>
        <dbReference type="Proteomes" id="UP001155483"/>
    </source>
</evidence>
<keyword evidence="9 10" id="KW-0131">Cell cycle</keyword>
<dbReference type="GO" id="GO:0003677">
    <property type="term" value="F:DNA binding"/>
    <property type="evidence" value="ECO:0007669"/>
    <property type="project" value="UniProtKB-UniRule"/>
</dbReference>